<protein>
    <submittedName>
        <fullName evidence="1">Uncharacterized protein</fullName>
    </submittedName>
</protein>
<keyword evidence="2" id="KW-1185">Reference proteome</keyword>
<accession>A0A6H5IX41</accession>
<evidence type="ECO:0000313" key="1">
    <source>
        <dbReference type="EMBL" id="CAB0039508.1"/>
    </source>
</evidence>
<sequence length="60" mass="7019">SLGTLLMGNVGYRSHHQKPYARLHYDTNFLTHDVARCGATVACHLYQIRTRLYNRSWLQN</sequence>
<gene>
    <name evidence="1" type="ORF">TBRA_LOCUS11249</name>
</gene>
<reference evidence="1 2" key="1">
    <citation type="submission" date="2020-02" db="EMBL/GenBank/DDBJ databases">
        <authorList>
            <person name="Ferguson B K."/>
        </authorList>
    </citation>
    <scope>NUCLEOTIDE SEQUENCE [LARGE SCALE GENOMIC DNA]</scope>
</reference>
<evidence type="ECO:0000313" key="2">
    <source>
        <dbReference type="Proteomes" id="UP000479190"/>
    </source>
</evidence>
<proteinExistence type="predicted"/>
<dbReference type="EMBL" id="CADCXV010000965">
    <property type="protein sequence ID" value="CAB0039508.1"/>
    <property type="molecule type" value="Genomic_DNA"/>
</dbReference>
<organism evidence="1 2">
    <name type="scientific">Trichogramma brassicae</name>
    <dbReference type="NCBI Taxonomy" id="86971"/>
    <lineage>
        <taxon>Eukaryota</taxon>
        <taxon>Metazoa</taxon>
        <taxon>Ecdysozoa</taxon>
        <taxon>Arthropoda</taxon>
        <taxon>Hexapoda</taxon>
        <taxon>Insecta</taxon>
        <taxon>Pterygota</taxon>
        <taxon>Neoptera</taxon>
        <taxon>Endopterygota</taxon>
        <taxon>Hymenoptera</taxon>
        <taxon>Apocrita</taxon>
        <taxon>Proctotrupomorpha</taxon>
        <taxon>Chalcidoidea</taxon>
        <taxon>Trichogrammatidae</taxon>
        <taxon>Trichogramma</taxon>
    </lineage>
</organism>
<name>A0A6H5IX41_9HYME</name>
<dbReference type="AlphaFoldDB" id="A0A6H5IX41"/>
<dbReference type="Proteomes" id="UP000479190">
    <property type="component" value="Unassembled WGS sequence"/>
</dbReference>
<feature type="non-terminal residue" evidence="1">
    <location>
        <position position="1"/>
    </location>
</feature>